<keyword evidence="3" id="KW-1185">Reference proteome</keyword>
<dbReference type="InterPro" id="IPR036291">
    <property type="entry name" value="NAD(P)-bd_dom_sf"/>
</dbReference>
<gene>
    <name evidence="2" type="ORF">DSL64_00535</name>
</gene>
<dbReference type="AlphaFoldDB" id="A0A3D8YJ93"/>
<protein>
    <submittedName>
        <fullName evidence="2">NAD(P)-dependent oxidoreductase</fullName>
    </submittedName>
</protein>
<evidence type="ECO:0000313" key="3">
    <source>
        <dbReference type="Proteomes" id="UP000256373"/>
    </source>
</evidence>
<comment type="caution">
    <text evidence="2">The sequence shown here is derived from an EMBL/GenBank/DDBJ whole genome shotgun (WGS) entry which is preliminary data.</text>
</comment>
<dbReference type="PANTHER" id="PTHR43355">
    <property type="entry name" value="FLAVIN REDUCTASE (NADPH)"/>
    <property type="match status" value="1"/>
</dbReference>
<dbReference type="Gene3D" id="3.40.50.720">
    <property type="entry name" value="NAD(P)-binding Rossmann-like Domain"/>
    <property type="match status" value="1"/>
</dbReference>
<accession>A0A3D8YJ93</accession>
<organism evidence="2 3">
    <name type="scientific">Dyadobacter luteus</name>
    <dbReference type="NCBI Taxonomy" id="2259619"/>
    <lineage>
        <taxon>Bacteria</taxon>
        <taxon>Pseudomonadati</taxon>
        <taxon>Bacteroidota</taxon>
        <taxon>Cytophagia</taxon>
        <taxon>Cytophagales</taxon>
        <taxon>Spirosomataceae</taxon>
        <taxon>Dyadobacter</taxon>
    </lineage>
</organism>
<evidence type="ECO:0000313" key="2">
    <source>
        <dbReference type="EMBL" id="REA64081.1"/>
    </source>
</evidence>
<dbReference type="CDD" id="cd05244">
    <property type="entry name" value="BVR-B_like_SDR_a"/>
    <property type="match status" value="1"/>
</dbReference>
<dbReference type="Proteomes" id="UP000256373">
    <property type="component" value="Unassembled WGS sequence"/>
</dbReference>
<dbReference type="EMBL" id="QNUL01000001">
    <property type="protein sequence ID" value="REA64081.1"/>
    <property type="molecule type" value="Genomic_DNA"/>
</dbReference>
<dbReference type="PANTHER" id="PTHR43355:SF2">
    <property type="entry name" value="FLAVIN REDUCTASE (NADPH)"/>
    <property type="match status" value="1"/>
</dbReference>
<dbReference type="RefSeq" id="WP_115828689.1">
    <property type="nucleotide sequence ID" value="NZ_QNUL01000001.1"/>
</dbReference>
<evidence type="ECO:0000259" key="1">
    <source>
        <dbReference type="Pfam" id="PF13460"/>
    </source>
</evidence>
<dbReference type="InterPro" id="IPR016040">
    <property type="entry name" value="NAD(P)-bd_dom"/>
</dbReference>
<feature type="domain" description="NAD(P)-binding" evidence="1">
    <location>
        <begin position="7"/>
        <end position="206"/>
    </location>
</feature>
<proteinExistence type="predicted"/>
<name>A0A3D8YJ93_9BACT</name>
<reference evidence="2 3" key="1">
    <citation type="submission" date="2018-07" db="EMBL/GenBank/DDBJ databases">
        <title>Dyadobacter roseus sp. nov., isolated from rose rhizosphere soil.</title>
        <authorList>
            <person name="Chen L."/>
        </authorList>
    </citation>
    <scope>NUCLEOTIDE SEQUENCE [LARGE SCALE GENOMIC DNA]</scope>
    <source>
        <strain evidence="2 3">RS19</strain>
    </source>
</reference>
<dbReference type="InterPro" id="IPR051606">
    <property type="entry name" value="Polyketide_Oxido-like"/>
</dbReference>
<dbReference type="OrthoDB" id="9785372at2"/>
<dbReference type="Pfam" id="PF13460">
    <property type="entry name" value="NAD_binding_10"/>
    <property type="match status" value="1"/>
</dbReference>
<dbReference type="SUPFAM" id="SSF51735">
    <property type="entry name" value="NAD(P)-binding Rossmann-fold domains"/>
    <property type="match status" value="1"/>
</dbReference>
<dbReference type="GO" id="GO:0016646">
    <property type="term" value="F:oxidoreductase activity, acting on the CH-NH group of donors, NAD or NADP as acceptor"/>
    <property type="evidence" value="ECO:0007669"/>
    <property type="project" value="TreeGrafter"/>
</dbReference>
<sequence length="217" mass="23061">MKIAIIGATGFVGAHVLTELTSRGHIVTAIARNVSKIDAGSDLINAVEADIADENALAELLKGHDAVVSTYNAGWTNPDLYNAFLKGSKTIQAAVKSSGVKRLLVVGGAGSLEVAPGVQLVDTPHFPEAYKAGASSARDYLNILKEEKDLDWTFLSPAIEMHPGTSGVRKGVYRTGLDNPVVDEKGKSVISVEDLAVAIADEIEKPQFVQKRFTVSY</sequence>